<dbReference type="Gene3D" id="2.30.30.290">
    <property type="entry name" value="YopX-like domains"/>
    <property type="match status" value="1"/>
</dbReference>
<dbReference type="Proteomes" id="UP000075476">
    <property type="component" value="Unassembled WGS sequence"/>
</dbReference>
<protein>
    <recommendedName>
        <fullName evidence="3">YopX protein domain-containing protein</fullName>
    </recommendedName>
</protein>
<dbReference type="AlphaFoldDB" id="A0A9X0SPK9"/>
<accession>A0A9X0SPK9</accession>
<reference evidence="1 2" key="1">
    <citation type="submission" date="2015-12" db="EMBL/GenBank/DDBJ databases">
        <title>Bacillus cereus Group isolate.</title>
        <authorList>
            <person name="Kovac J."/>
        </authorList>
    </citation>
    <scope>NUCLEOTIDE SEQUENCE [LARGE SCALE GENOMIC DNA]</scope>
    <source>
        <strain evidence="1 2">FSL K6-0073</strain>
    </source>
</reference>
<evidence type="ECO:0000313" key="1">
    <source>
        <dbReference type="EMBL" id="KXY51380.1"/>
    </source>
</evidence>
<proteinExistence type="predicted"/>
<name>A0A9X0SPK9_BACCE</name>
<gene>
    <name evidence="1" type="ORF">AT268_33440</name>
</gene>
<dbReference type="RefSeq" id="WP_061662713.1">
    <property type="nucleotide sequence ID" value="NZ_LOMO01000001.1"/>
</dbReference>
<dbReference type="InterPro" id="IPR023385">
    <property type="entry name" value="YopX-like_C"/>
</dbReference>
<evidence type="ECO:0008006" key="3">
    <source>
        <dbReference type="Google" id="ProtNLM"/>
    </source>
</evidence>
<comment type="caution">
    <text evidence="1">The sequence shown here is derived from an EMBL/GenBank/DDBJ whole genome shotgun (WGS) entry which is preliminary data.</text>
</comment>
<evidence type="ECO:0000313" key="2">
    <source>
        <dbReference type="Proteomes" id="UP000075476"/>
    </source>
</evidence>
<sequence>MKEPKFKGFSTKTNQWHFGFGYYINHYTDKFKAEKGITDNITLYTECSPVIVEMESVGQYATTVTDIDHTPQELFAGDIIRFRYKGEWNPWSEPMVIEWGGDEYPAFDVKGHSYDCNLLSLFVKSGEYEIEYLGTAYKNPELLTSYK</sequence>
<dbReference type="EMBL" id="LOMO01000001">
    <property type="protein sequence ID" value="KXY51380.1"/>
    <property type="molecule type" value="Genomic_DNA"/>
</dbReference>
<dbReference type="SUPFAM" id="SSF159006">
    <property type="entry name" value="YopX-like"/>
    <property type="match status" value="1"/>
</dbReference>
<organism evidence="1 2">
    <name type="scientific">Bacillus cereus</name>
    <dbReference type="NCBI Taxonomy" id="1396"/>
    <lineage>
        <taxon>Bacteria</taxon>
        <taxon>Bacillati</taxon>
        <taxon>Bacillota</taxon>
        <taxon>Bacilli</taxon>
        <taxon>Bacillales</taxon>
        <taxon>Bacillaceae</taxon>
        <taxon>Bacillus</taxon>
        <taxon>Bacillus cereus group</taxon>
    </lineage>
</organism>